<accession>A0A9I9DTH3</accession>
<feature type="compositionally biased region" description="Basic and acidic residues" evidence="1">
    <location>
        <begin position="834"/>
        <end position="850"/>
    </location>
</feature>
<evidence type="ECO:0000313" key="2">
    <source>
        <dbReference type="EnsemblPlants" id="MELO3C023559.2.1"/>
    </source>
</evidence>
<protein>
    <submittedName>
        <fullName evidence="2">Uncharacterized protein</fullName>
    </submittedName>
</protein>
<proteinExistence type="predicted"/>
<dbReference type="AlphaFoldDB" id="A0A9I9DTH3"/>
<name>A0A9I9DTH3_CUCME</name>
<reference evidence="2" key="1">
    <citation type="submission" date="2023-03" db="UniProtKB">
        <authorList>
            <consortium name="EnsemblPlants"/>
        </authorList>
    </citation>
    <scope>IDENTIFICATION</scope>
</reference>
<organism evidence="2">
    <name type="scientific">Cucumis melo</name>
    <name type="common">Muskmelon</name>
    <dbReference type="NCBI Taxonomy" id="3656"/>
    <lineage>
        <taxon>Eukaryota</taxon>
        <taxon>Viridiplantae</taxon>
        <taxon>Streptophyta</taxon>
        <taxon>Embryophyta</taxon>
        <taxon>Tracheophyta</taxon>
        <taxon>Spermatophyta</taxon>
        <taxon>Magnoliopsida</taxon>
        <taxon>eudicotyledons</taxon>
        <taxon>Gunneridae</taxon>
        <taxon>Pentapetalae</taxon>
        <taxon>rosids</taxon>
        <taxon>fabids</taxon>
        <taxon>Cucurbitales</taxon>
        <taxon>Cucurbitaceae</taxon>
        <taxon>Benincaseae</taxon>
        <taxon>Cucumis</taxon>
    </lineage>
</organism>
<dbReference type="EnsemblPlants" id="MELO3C023559.2.1">
    <property type="protein sequence ID" value="MELO3C023559.2.1"/>
    <property type="gene ID" value="MELO3C023559.2"/>
</dbReference>
<sequence length="914" mass="100106">LLKEKIRLLEKYVPKPELLSLPQRFEILCSSHRKVAAAMVSSKDGDVSCSPSWSPAVNWTVAGGCLENTVAYESFYSPINDEETVESDPKLPLILRRPSPESGPCEITLCFAEKHEIRQVYVRSTARVYEMYHVTNTQDENEYFCTVRCGAALRDEEVLHTDGIESVSAHLNGSNGVVAEASSKRESNLNTNEDEWVEVKAPDGPTLVHKSDSSTSKSGANSVMIRQDLYEATAEITDANPCTSLTIRLLSLQNKSLVYVDEIYVFANPVDLEEESPAENSAQNSQSSLMSMLVPTLLQLSKTTSSSKNNDGRNSNPEGVHLLPKIRSEPLNSTSSVTGLWQPEKSCVTVDDEVKLQEEKESDTSVCQPDVHLQVPVKDKMHNENEPLLRIENILGQLVCRMDRIENCFLRFEENMLKPINSIDGRLKQVEQQLEILTKESHGSEWPSCYRMSAPSFSANGSSSNSFYNSGNDHPSCGPIEADRKEIHSVSSPIPLDISNSVDSSLLRPSLVVTAPEFSNIDDGDQECVVASAPEFSNIDDGDQECVVATAPEFSNIDDGDQECVVATAPEFSNGNDDDQENQIREVPVDASKSKAKPSLDDALASALAQFTLSSSSISTPEHSETVAVKPPDLPNEDGNNHKKYLASNLSTSEIDHTSCSHEIDDIQYTKNSASASLSSANGWNSSPSQHDCSAKIGDGDGEQVLECQECMYEKVNSEVGTALDERSVLGMEALGNVEVVDETNEDFVSEKSILIHPFPHHPDNDSDKTNVDANADANTIEVTKGSHDIDIVHDVLGFSRDMSIVNFEIPILDVSFTSKADSSSDNNLKELLGETTESSHEASCPKESDDVTPFGEQGELILVEEEGQENTSSTNGPISVDMNYYTIMSDPLIAADGENLKDYHNKTVIWNLI</sequence>
<dbReference type="PANTHER" id="PTHR37261:SF1">
    <property type="entry name" value="40S RIBOSOMAL PROTEIN S27"/>
    <property type="match status" value="1"/>
</dbReference>
<feature type="region of interest" description="Disordered" evidence="1">
    <location>
        <begin position="615"/>
        <end position="642"/>
    </location>
</feature>
<feature type="region of interest" description="Disordered" evidence="1">
    <location>
        <begin position="834"/>
        <end position="854"/>
    </location>
</feature>
<evidence type="ECO:0000256" key="1">
    <source>
        <dbReference type="SAM" id="MobiDB-lite"/>
    </source>
</evidence>
<dbReference type="PANTHER" id="PTHR37261">
    <property type="entry name" value="40S RIBOSOMAL PROTEIN S27"/>
    <property type="match status" value="1"/>
</dbReference>